<comment type="caution">
    <text evidence="3">The sequence shown here is derived from an EMBL/GenBank/DDBJ whole genome shotgun (WGS) entry which is preliminary data.</text>
</comment>
<dbReference type="AlphaFoldDB" id="A0AAW0Y544"/>
<dbReference type="Pfam" id="PF03914">
    <property type="entry name" value="CBF"/>
    <property type="match status" value="1"/>
</dbReference>
<dbReference type="GO" id="GO:0042254">
    <property type="term" value="P:ribosome biogenesis"/>
    <property type="evidence" value="ECO:0007669"/>
    <property type="project" value="InterPro"/>
</dbReference>
<dbReference type="GO" id="GO:0030692">
    <property type="term" value="C:Noc4p-Nop14p complex"/>
    <property type="evidence" value="ECO:0007669"/>
    <property type="project" value="TreeGrafter"/>
</dbReference>
<dbReference type="PANTHER" id="PTHR12455">
    <property type="entry name" value="NUCLEOLAR COMPLEX PROTEIN 4"/>
    <property type="match status" value="1"/>
</dbReference>
<gene>
    <name evidence="3" type="ORF">OTU49_016216</name>
</gene>
<dbReference type="EMBL" id="JARKIK010000013">
    <property type="protein sequence ID" value="KAK8747894.1"/>
    <property type="molecule type" value="Genomic_DNA"/>
</dbReference>
<dbReference type="Proteomes" id="UP001445076">
    <property type="component" value="Unassembled WGS sequence"/>
</dbReference>
<dbReference type="InterPro" id="IPR027193">
    <property type="entry name" value="Noc4"/>
</dbReference>
<evidence type="ECO:0000259" key="2">
    <source>
        <dbReference type="Pfam" id="PF03914"/>
    </source>
</evidence>
<sequence>MLDTKPTKRTMKVLLKEFKADKVKNANVIVDVLERLESNEAGTIKSAINGLHNIFTYLVNEEDIKVPPKRPGSVESASDTFNRWLYQRYEETHKKLLILVGHKDQSVQELALCSVIKFIQSEGRHPVKKRKDVVYQFPQHILQPLMMRLVSSTVDNRHLITMLYEYMECHDFMFFTLLVLSTIVKMQKGKDVSVTFMNNLFPLLEQINIPMENAANLAYPKLLLKQQDGSETGEDEELPMFVIPYDKAKRAINTIWPEVLRYPLTNDLYRRCLILIPEKVMHHLDKPINLTDFFMESYNIGGAISLLALQGVFILVHKHNLEYPDFYKKLYTLLEPTVFHAKYKPRFFMLCDRFLASSHIPEYLVAAFIKRLARLSLVAPASSLVLILKFIANLLIRFPGLKKLIDNPNSQALESDPYDADELDPAKCHASESSLWEIATLKQHVLPYVSRVAGFIDRNLPTVEYNISEFVETSYEEIFERACKMTVRETVATTFHKPLGLFNYHDDQMSQFWSVV</sequence>
<name>A0AAW0Y544_CHEQU</name>
<dbReference type="InterPro" id="IPR005612">
    <property type="entry name" value="CCAAT-binding_factor"/>
</dbReference>
<protein>
    <recommendedName>
        <fullName evidence="2">CCAAT-binding factor domain-containing protein</fullName>
    </recommendedName>
</protein>
<comment type="similarity">
    <text evidence="1">Belongs to the CBF/MAK21 family.</text>
</comment>
<dbReference type="PANTHER" id="PTHR12455:SF0">
    <property type="entry name" value="NUCLEOLAR COMPLEX PROTEIN 4 HOMOLOG"/>
    <property type="match status" value="1"/>
</dbReference>
<reference evidence="3 4" key="1">
    <citation type="journal article" date="2024" name="BMC Genomics">
        <title>Genome assembly of redclaw crayfish (Cherax quadricarinatus) provides insights into its immune adaptation and hypoxia tolerance.</title>
        <authorList>
            <person name="Liu Z."/>
            <person name="Zheng J."/>
            <person name="Li H."/>
            <person name="Fang K."/>
            <person name="Wang S."/>
            <person name="He J."/>
            <person name="Zhou D."/>
            <person name="Weng S."/>
            <person name="Chi M."/>
            <person name="Gu Z."/>
            <person name="He J."/>
            <person name="Li F."/>
            <person name="Wang M."/>
        </authorList>
    </citation>
    <scope>NUCLEOTIDE SEQUENCE [LARGE SCALE GENOMIC DNA]</scope>
    <source>
        <strain evidence="3">ZL_2023a</strain>
    </source>
</reference>
<feature type="domain" description="CCAAT-binding factor" evidence="2">
    <location>
        <begin position="305"/>
        <end position="453"/>
    </location>
</feature>
<keyword evidence="4" id="KW-1185">Reference proteome</keyword>
<evidence type="ECO:0000313" key="4">
    <source>
        <dbReference type="Proteomes" id="UP001445076"/>
    </source>
</evidence>
<evidence type="ECO:0000256" key="1">
    <source>
        <dbReference type="ARBA" id="ARBA00007797"/>
    </source>
</evidence>
<evidence type="ECO:0000313" key="3">
    <source>
        <dbReference type="EMBL" id="KAK8747894.1"/>
    </source>
</evidence>
<accession>A0AAW0Y544</accession>
<organism evidence="3 4">
    <name type="scientific">Cherax quadricarinatus</name>
    <name type="common">Australian red claw crayfish</name>
    <dbReference type="NCBI Taxonomy" id="27406"/>
    <lineage>
        <taxon>Eukaryota</taxon>
        <taxon>Metazoa</taxon>
        <taxon>Ecdysozoa</taxon>
        <taxon>Arthropoda</taxon>
        <taxon>Crustacea</taxon>
        <taxon>Multicrustacea</taxon>
        <taxon>Malacostraca</taxon>
        <taxon>Eumalacostraca</taxon>
        <taxon>Eucarida</taxon>
        <taxon>Decapoda</taxon>
        <taxon>Pleocyemata</taxon>
        <taxon>Astacidea</taxon>
        <taxon>Parastacoidea</taxon>
        <taxon>Parastacidae</taxon>
        <taxon>Cherax</taxon>
    </lineage>
</organism>
<proteinExistence type="inferred from homology"/>
<dbReference type="GO" id="GO:0032040">
    <property type="term" value="C:small-subunit processome"/>
    <property type="evidence" value="ECO:0007669"/>
    <property type="project" value="TreeGrafter"/>
</dbReference>